<dbReference type="PANTHER" id="PTHR23083:SF365">
    <property type="entry name" value="TETRATRICOPEPTIDE REPEAT PROTEIN 7B"/>
    <property type="match status" value="1"/>
</dbReference>
<dbReference type="Gene3D" id="1.25.40.10">
    <property type="entry name" value="Tetratricopeptide repeat domain"/>
    <property type="match status" value="1"/>
</dbReference>
<sequence length="94" mass="10209">EVYIGMSKPAEATACTQEASNLFPTSHNVLYMRGQIAELKGNIDEAKRWYEEALSINPTHAQGNAAAATECFLTALELEASSPILPFTIIPRAL</sequence>
<dbReference type="InterPro" id="IPR051722">
    <property type="entry name" value="Endocytosis_PI4K-reg_protein"/>
</dbReference>
<dbReference type="InterPro" id="IPR013105">
    <property type="entry name" value="TPR_2"/>
</dbReference>
<dbReference type="InterPro" id="IPR019734">
    <property type="entry name" value="TPR_rpt"/>
</dbReference>
<evidence type="ECO:0008006" key="6">
    <source>
        <dbReference type="Google" id="ProtNLM"/>
    </source>
</evidence>
<evidence type="ECO:0000256" key="1">
    <source>
        <dbReference type="ARBA" id="ARBA00022737"/>
    </source>
</evidence>
<dbReference type="PANTHER" id="PTHR23083">
    <property type="entry name" value="TETRATRICOPEPTIDE REPEAT PROTEIN, TPR"/>
    <property type="match status" value="1"/>
</dbReference>
<evidence type="ECO:0000256" key="2">
    <source>
        <dbReference type="ARBA" id="ARBA00022803"/>
    </source>
</evidence>
<keyword evidence="2 3" id="KW-0802">TPR repeat</keyword>
<feature type="non-terminal residue" evidence="4">
    <location>
        <position position="1"/>
    </location>
</feature>
<feature type="repeat" description="TPR" evidence="3">
    <location>
        <begin position="27"/>
        <end position="60"/>
    </location>
</feature>
<keyword evidence="5" id="KW-1185">Reference proteome</keyword>
<protein>
    <recommendedName>
        <fullName evidence="6">Tetratricopeptide repeat protein</fullName>
    </recommendedName>
</protein>
<proteinExistence type="predicted"/>
<keyword evidence="1" id="KW-0677">Repeat</keyword>
<accession>A0ABV0Q7K3</accession>
<dbReference type="PROSITE" id="PS50005">
    <property type="entry name" value="TPR"/>
    <property type="match status" value="1"/>
</dbReference>
<evidence type="ECO:0000313" key="4">
    <source>
        <dbReference type="EMBL" id="MEQ2191473.1"/>
    </source>
</evidence>
<comment type="caution">
    <text evidence="4">The sequence shown here is derived from an EMBL/GenBank/DDBJ whole genome shotgun (WGS) entry which is preliminary data.</text>
</comment>
<evidence type="ECO:0000313" key="5">
    <source>
        <dbReference type="Proteomes" id="UP001434883"/>
    </source>
</evidence>
<gene>
    <name evidence="4" type="ORF">XENOCAPTIV_029149</name>
</gene>
<dbReference type="SMART" id="SM00028">
    <property type="entry name" value="TPR"/>
    <property type="match status" value="1"/>
</dbReference>
<organism evidence="4 5">
    <name type="scientific">Xenoophorus captivus</name>
    <dbReference type="NCBI Taxonomy" id="1517983"/>
    <lineage>
        <taxon>Eukaryota</taxon>
        <taxon>Metazoa</taxon>
        <taxon>Chordata</taxon>
        <taxon>Craniata</taxon>
        <taxon>Vertebrata</taxon>
        <taxon>Euteleostomi</taxon>
        <taxon>Actinopterygii</taxon>
        <taxon>Neopterygii</taxon>
        <taxon>Teleostei</taxon>
        <taxon>Neoteleostei</taxon>
        <taxon>Acanthomorphata</taxon>
        <taxon>Ovalentaria</taxon>
        <taxon>Atherinomorphae</taxon>
        <taxon>Cyprinodontiformes</taxon>
        <taxon>Goodeidae</taxon>
        <taxon>Xenoophorus</taxon>
    </lineage>
</organism>
<reference evidence="4 5" key="1">
    <citation type="submission" date="2021-06" db="EMBL/GenBank/DDBJ databases">
        <authorList>
            <person name="Palmer J.M."/>
        </authorList>
    </citation>
    <scope>NUCLEOTIDE SEQUENCE [LARGE SCALE GENOMIC DNA]</scope>
    <source>
        <strain evidence="4 5">XC_2019</strain>
        <tissue evidence="4">Muscle</tissue>
    </source>
</reference>
<dbReference type="Proteomes" id="UP001434883">
    <property type="component" value="Unassembled WGS sequence"/>
</dbReference>
<dbReference type="InterPro" id="IPR011990">
    <property type="entry name" value="TPR-like_helical_dom_sf"/>
</dbReference>
<evidence type="ECO:0000256" key="3">
    <source>
        <dbReference type="PROSITE-ProRule" id="PRU00339"/>
    </source>
</evidence>
<dbReference type="SUPFAM" id="SSF48452">
    <property type="entry name" value="TPR-like"/>
    <property type="match status" value="1"/>
</dbReference>
<dbReference type="Pfam" id="PF07719">
    <property type="entry name" value="TPR_2"/>
    <property type="match status" value="1"/>
</dbReference>
<dbReference type="EMBL" id="JAHRIN010000828">
    <property type="protein sequence ID" value="MEQ2191473.1"/>
    <property type="molecule type" value="Genomic_DNA"/>
</dbReference>
<name>A0ABV0Q7K3_9TELE</name>